<gene>
    <name evidence="2" type="ORF">HDK90DRAFT_258695</name>
</gene>
<organism evidence="2 3">
    <name type="scientific">Phyllosticta capitalensis</name>
    <dbReference type="NCBI Taxonomy" id="121624"/>
    <lineage>
        <taxon>Eukaryota</taxon>
        <taxon>Fungi</taxon>
        <taxon>Dikarya</taxon>
        <taxon>Ascomycota</taxon>
        <taxon>Pezizomycotina</taxon>
        <taxon>Dothideomycetes</taxon>
        <taxon>Dothideomycetes incertae sedis</taxon>
        <taxon>Botryosphaeriales</taxon>
        <taxon>Phyllostictaceae</taxon>
        <taxon>Phyllosticta</taxon>
    </lineage>
</organism>
<reference evidence="2 3" key="1">
    <citation type="submission" date="2024-04" db="EMBL/GenBank/DDBJ databases">
        <title>Phyllosticta paracitricarpa is synonymous to the EU quarantine fungus P. citricarpa based on phylogenomic analyses.</title>
        <authorList>
            <consortium name="Lawrence Berkeley National Laboratory"/>
            <person name="Van Ingen-Buijs V.A."/>
            <person name="Van Westerhoven A.C."/>
            <person name="Haridas S."/>
            <person name="Skiadas P."/>
            <person name="Martin F."/>
            <person name="Groenewald J.Z."/>
            <person name="Crous P.W."/>
            <person name="Seidl M.F."/>
        </authorList>
    </citation>
    <scope>NUCLEOTIDE SEQUENCE [LARGE SCALE GENOMIC DNA]</scope>
    <source>
        <strain evidence="2 3">CBS 123374</strain>
    </source>
</reference>
<evidence type="ECO:0000313" key="3">
    <source>
        <dbReference type="Proteomes" id="UP001492380"/>
    </source>
</evidence>
<protein>
    <submittedName>
        <fullName evidence="2">Uncharacterized protein</fullName>
    </submittedName>
</protein>
<name>A0ABR1YR15_9PEZI</name>
<dbReference type="EMBL" id="JBBWRZ010000005">
    <property type="protein sequence ID" value="KAK8235881.1"/>
    <property type="molecule type" value="Genomic_DNA"/>
</dbReference>
<keyword evidence="3" id="KW-1185">Reference proteome</keyword>
<sequence>MMLALEVLRSRRSLSKSYRAALSRTHGHLHSKLASLAPRTRRPRTRTSFAGRLAGPAILTRTASTFHRSLSAVRHWLLALYTAAVKSMRRKEKARKRSPWSPKMSGPDQVADGEKSKRRRLSGEAAHGELGQIKTRLSPSLMPERCSTPPEICAWASNADFVDEYLDLKAAVCKKKGFDAGIGKVARKYACINMAITQGWYFVSNEYDDHAPEGATGRKIKLPQLPRGCKGLKKSWDADVPRKKNFYTPMGMSRDMALRPRKGRWFYPRPSKLRNEYKPE</sequence>
<proteinExistence type="predicted"/>
<comment type="caution">
    <text evidence="2">The sequence shown here is derived from an EMBL/GenBank/DDBJ whole genome shotgun (WGS) entry which is preliminary data.</text>
</comment>
<evidence type="ECO:0000256" key="1">
    <source>
        <dbReference type="SAM" id="MobiDB-lite"/>
    </source>
</evidence>
<feature type="region of interest" description="Disordered" evidence="1">
    <location>
        <begin position="92"/>
        <end position="133"/>
    </location>
</feature>
<dbReference type="Proteomes" id="UP001492380">
    <property type="component" value="Unassembled WGS sequence"/>
</dbReference>
<evidence type="ECO:0000313" key="2">
    <source>
        <dbReference type="EMBL" id="KAK8235881.1"/>
    </source>
</evidence>
<accession>A0ABR1YR15</accession>